<protein>
    <submittedName>
        <fullName evidence="4">Alpha-galactosidase</fullName>
        <ecNumber evidence="4">3.2.1.22</ecNumber>
    </submittedName>
</protein>
<sequence length="712" mass="79625">MERQYMWGNDSVSLAFEVNADEHVSLSRIVFGMVEKVFAQRLPLAEIILSGTGHWIACDRLIHTTIGRDLVLLSFDERTKGESRCLDVKMRDEQHALDVVVTYVISPGTSVVCTYATVINRGAGHVFLESVTSAVLPMGSMSNDETWKKEWILLEGHYDWLGEGRWSYTKCSDLFPVLRQELTNHNPRSEHAVVSTGTWSTGGSVPMAFLESRETGNVWAFQVEHNGAWRWEIGDNTVDGYFALSGPTSVNHSWMKDLGEGESFATVPASFVMGGDMQTTVEEMTKYRRIGRLVDESSAVSQVIFNDYMNTINGDPTTEKLLPLISSAAQVGCEVFVIDCGWYDDSGDWWPSVGEWKPSKTRFPGPRGIGEVIDAIKEAGMVPGLWLEPEVIGIKSPVAQELPDSAFFQRNGQRVVEQERYILDLRDESARRYLDGVVDRLIGDYGVQYFKMDYNVSPGAGTDYHADSVGDGLLGHNRAFLDWVDGLHRRYPKLILENCSSGGMREDFAQTSRFQVQSTSDQQDYRLYPVIAATAPLMVLPEQAASWAYPQAEMDAEQTAFNINTTFLGRFFLSGYINQMEEWQKNIIQQGIQAYREHVQPMIGESVPLWPLGLPSWDSAVVALGVKASQRTIVTVWVRNAPETVKEVALFLPHLHGEGVQCRTIFPVGPAFDEWDAKWSEADSSLIVSIPHGMYASRSFELVEKGGETLLS</sequence>
<proteinExistence type="predicted"/>
<evidence type="ECO:0000313" key="4">
    <source>
        <dbReference type="EMBL" id="VYS77240.1"/>
    </source>
</evidence>
<dbReference type="InterPro" id="IPR013785">
    <property type="entry name" value="Aldolase_TIM"/>
</dbReference>
<dbReference type="GO" id="GO:0004557">
    <property type="term" value="F:alpha-galactosidase activity"/>
    <property type="evidence" value="ECO:0007669"/>
    <property type="project" value="UniProtKB-EC"/>
</dbReference>
<dbReference type="SUPFAM" id="SSF51445">
    <property type="entry name" value="(Trans)glycosidases"/>
    <property type="match status" value="1"/>
</dbReference>
<dbReference type="CDD" id="cd14791">
    <property type="entry name" value="GH36"/>
    <property type="match status" value="1"/>
</dbReference>
<dbReference type="Pfam" id="PF02065">
    <property type="entry name" value="Melibiase"/>
    <property type="match status" value="1"/>
</dbReference>
<dbReference type="EMBL" id="CACRSP010000002">
    <property type="protein sequence ID" value="VYS77240.1"/>
    <property type="molecule type" value="Genomic_DNA"/>
</dbReference>
<dbReference type="InterPro" id="IPR038417">
    <property type="entry name" value="Alpga-gal_N_sf"/>
</dbReference>
<dbReference type="InterPro" id="IPR050985">
    <property type="entry name" value="Alpha-glycosidase_related"/>
</dbReference>
<keyword evidence="2 4" id="KW-0326">Glycosidase</keyword>
<dbReference type="PANTHER" id="PTHR43053:SF3">
    <property type="entry name" value="ALPHA-GALACTOSIDASE C-RELATED"/>
    <property type="match status" value="1"/>
</dbReference>
<evidence type="ECO:0000313" key="5">
    <source>
        <dbReference type="Proteomes" id="UP000429211"/>
    </source>
</evidence>
<accession>A0A6N2RBL4</accession>
<dbReference type="RefSeq" id="WP_034518768.1">
    <property type="nucleotide sequence ID" value="NZ_CACRSP010000002.1"/>
</dbReference>
<dbReference type="AlphaFoldDB" id="A0A6N2RBL4"/>
<dbReference type="Gene3D" id="2.70.98.60">
    <property type="entry name" value="alpha-galactosidase from lactobacil brevis"/>
    <property type="match status" value="1"/>
</dbReference>
<gene>
    <name evidence="4" type="primary">rafA_3</name>
    <name evidence="4" type="ORF">BDLFYP24_00876</name>
    <name evidence="3" type="ORF">GBB04_08005</name>
</gene>
<dbReference type="EMBL" id="WDPD01000008">
    <property type="protein sequence ID" value="KAB7460320.1"/>
    <property type="molecule type" value="Genomic_DNA"/>
</dbReference>
<name>A0A6N2RBL4_9BIFI</name>
<dbReference type="Gene3D" id="3.20.20.70">
    <property type="entry name" value="Aldolase class I"/>
    <property type="match status" value="1"/>
</dbReference>
<reference evidence="4" key="2">
    <citation type="submission" date="2019-11" db="EMBL/GenBank/DDBJ databases">
        <authorList>
            <person name="Feng L."/>
        </authorList>
    </citation>
    <scope>NUCLEOTIDE SEQUENCE</scope>
    <source>
        <strain evidence="4">BdentiumLFYP24</strain>
    </source>
</reference>
<dbReference type="InterPro" id="IPR002252">
    <property type="entry name" value="Glyco_hydro_36"/>
</dbReference>
<evidence type="ECO:0000313" key="3">
    <source>
        <dbReference type="EMBL" id="KAB7460320.1"/>
    </source>
</evidence>
<dbReference type="Proteomes" id="UP000429211">
    <property type="component" value="Unassembled WGS sequence"/>
</dbReference>
<dbReference type="PRINTS" id="PR00743">
    <property type="entry name" value="GLHYDRLASE36"/>
</dbReference>
<organism evidence="4">
    <name type="scientific">Bifidobacterium dentium</name>
    <dbReference type="NCBI Taxonomy" id="1689"/>
    <lineage>
        <taxon>Bacteria</taxon>
        <taxon>Bacillati</taxon>
        <taxon>Actinomycetota</taxon>
        <taxon>Actinomycetes</taxon>
        <taxon>Bifidobacteriales</taxon>
        <taxon>Bifidobacteriaceae</taxon>
        <taxon>Bifidobacterium</taxon>
    </lineage>
</organism>
<evidence type="ECO:0000256" key="1">
    <source>
        <dbReference type="ARBA" id="ARBA00022801"/>
    </source>
</evidence>
<dbReference type="PANTHER" id="PTHR43053">
    <property type="entry name" value="GLYCOSIDASE FAMILY 31"/>
    <property type="match status" value="1"/>
</dbReference>
<dbReference type="InterPro" id="IPR017853">
    <property type="entry name" value="GH"/>
</dbReference>
<dbReference type="GO" id="GO:0016052">
    <property type="term" value="P:carbohydrate catabolic process"/>
    <property type="evidence" value="ECO:0007669"/>
    <property type="project" value="InterPro"/>
</dbReference>
<keyword evidence="1 4" id="KW-0378">Hydrolase</keyword>
<evidence type="ECO:0000256" key="2">
    <source>
        <dbReference type="ARBA" id="ARBA00023295"/>
    </source>
</evidence>
<reference evidence="3 5" key="1">
    <citation type="journal article" date="2019" name="Nat. Med.">
        <title>A library of human gut bacterial isolates paired with longitudinal multiomics data enables mechanistic microbiome research.</title>
        <authorList>
            <person name="Poyet M."/>
            <person name="Groussin M."/>
            <person name="Gibbons S.M."/>
            <person name="Avila-Pacheco J."/>
            <person name="Jiang X."/>
            <person name="Kearney S.M."/>
            <person name="Perrotta A.R."/>
            <person name="Berdy B."/>
            <person name="Zhao S."/>
            <person name="Lieberman T.D."/>
            <person name="Swanson P.K."/>
            <person name="Smith M."/>
            <person name="Roesemann S."/>
            <person name="Alexander J.E."/>
            <person name="Rich S.A."/>
            <person name="Livny J."/>
            <person name="Vlamakis H."/>
            <person name="Clish C."/>
            <person name="Bullock K."/>
            <person name="Deik A."/>
            <person name="Scott J."/>
            <person name="Pierce K.A."/>
            <person name="Xavier R.J."/>
            <person name="Alm E.J."/>
        </authorList>
    </citation>
    <scope>NUCLEOTIDE SEQUENCE [LARGE SCALE GENOMIC DNA]</scope>
    <source>
        <strain evidence="3 5">BIOML-A2</strain>
    </source>
</reference>
<dbReference type="EC" id="3.2.1.22" evidence="4"/>